<dbReference type="GO" id="GO:0009279">
    <property type="term" value="C:cell outer membrane"/>
    <property type="evidence" value="ECO:0007669"/>
    <property type="project" value="UniProtKB-SubCell"/>
</dbReference>
<evidence type="ECO:0000256" key="5">
    <source>
        <dbReference type="ARBA" id="ARBA00023237"/>
    </source>
</evidence>
<dbReference type="InterPro" id="IPR033985">
    <property type="entry name" value="SusD-like_N"/>
</dbReference>
<proteinExistence type="inferred from homology"/>
<evidence type="ECO:0000256" key="4">
    <source>
        <dbReference type="ARBA" id="ARBA00023136"/>
    </source>
</evidence>
<dbReference type="SUPFAM" id="SSF48452">
    <property type="entry name" value="TPR-like"/>
    <property type="match status" value="1"/>
</dbReference>
<comment type="subcellular location">
    <subcellularLocation>
        <location evidence="1">Cell outer membrane</location>
    </subcellularLocation>
</comment>
<reference evidence="9" key="1">
    <citation type="submission" date="2016-10" db="EMBL/GenBank/DDBJ databases">
        <authorList>
            <person name="Varghese N."/>
            <person name="Submissions S."/>
        </authorList>
    </citation>
    <scope>NUCLEOTIDE SEQUENCE [LARGE SCALE GENOMIC DNA]</scope>
    <source>
        <strain evidence="9">DSM 3695</strain>
    </source>
</reference>
<dbReference type="EMBL" id="FOJG01000001">
    <property type="protein sequence ID" value="SEW39524.1"/>
    <property type="molecule type" value="Genomic_DNA"/>
</dbReference>
<accession>A0A1I0RF51</accession>
<name>A0A1I0RF51_9BACT</name>
<feature type="domain" description="SusD-like N-terminal" evidence="7">
    <location>
        <begin position="26"/>
        <end position="224"/>
    </location>
</feature>
<dbReference type="OrthoDB" id="5694214at2"/>
<dbReference type="Pfam" id="PF07980">
    <property type="entry name" value="SusD_RagB"/>
    <property type="match status" value="1"/>
</dbReference>
<organism evidence="8 9">
    <name type="scientific">Chitinophaga arvensicola</name>
    <dbReference type="NCBI Taxonomy" id="29529"/>
    <lineage>
        <taxon>Bacteria</taxon>
        <taxon>Pseudomonadati</taxon>
        <taxon>Bacteroidota</taxon>
        <taxon>Chitinophagia</taxon>
        <taxon>Chitinophagales</taxon>
        <taxon>Chitinophagaceae</taxon>
        <taxon>Chitinophaga</taxon>
    </lineage>
</organism>
<evidence type="ECO:0000256" key="1">
    <source>
        <dbReference type="ARBA" id="ARBA00004442"/>
    </source>
</evidence>
<dbReference type="STRING" id="29529.SAMN04488122_2757"/>
<keyword evidence="4" id="KW-0472">Membrane</keyword>
<comment type="similarity">
    <text evidence="2">Belongs to the SusD family.</text>
</comment>
<sequence>MKKYQQYIILILCAGMIITSGCKKVLDVNPPDKLASSFFWKTPDDADKALTGLYNYLYASGNGYATSQFTVFAWDNFTDDSYGQYNYGGGLNALSSGITPQSGDFVSAYYNNSYQAIAAANSFLANVDKVLSGDKATQYKGEAYFMRAFYYFWLAQLYGNVVIVTEDPFTIDYKSTRAKSDRADVLKLVLSDLDAAIAALPDNAYTDGHAVKSTAQGYKVRVLLFQKKYAEAAALANQIITANKYSLNGNYAGNFYKPDQNNSKEIMFSVKYLRPNVLHQDVAIAVSLQRWKGEQGTQDLINEYEAADGKDTASSAVYVPGKPFENRDPRMRQTFFFPGDTKAQGWPFTGALAIATPGKDSWTTGYYAVKKWLDPTLVDPDYGAIDDNDFVLLRYADILLMYAEAQNEAAGPDASVYAAVKAVRNRSNMPELPAGLSKTDMQSRIRHERRVEFALEGQRYFDLRRWGVAVQKLNGFVSNPLQPAIKTKYQANYEFWPIPQTEIDRNAPDLLQNPGY</sequence>
<feature type="domain" description="RagB/SusD" evidence="6">
    <location>
        <begin position="276"/>
        <end position="516"/>
    </location>
</feature>
<evidence type="ECO:0000256" key="3">
    <source>
        <dbReference type="ARBA" id="ARBA00022729"/>
    </source>
</evidence>
<dbReference type="RefSeq" id="WP_089895581.1">
    <property type="nucleotide sequence ID" value="NZ_FOJG01000001.1"/>
</dbReference>
<dbReference type="AlphaFoldDB" id="A0A1I0RF51"/>
<evidence type="ECO:0000313" key="9">
    <source>
        <dbReference type="Proteomes" id="UP000199310"/>
    </source>
</evidence>
<dbReference type="Gene3D" id="1.25.40.390">
    <property type="match status" value="1"/>
</dbReference>
<dbReference type="CDD" id="cd08977">
    <property type="entry name" value="SusD"/>
    <property type="match status" value="1"/>
</dbReference>
<evidence type="ECO:0000259" key="7">
    <source>
        <dbReference type="Pfam" id="PF14322"/>
    </source>
</evidence>
<dbReference type="PROSITE" id="PS51257">
    <property type="entry name" value="PROKAR_LIPOPROTEIN"/>
    <property type="match status" value="1"/>
</dbReference>
<dbReference type="Proteomes" id="UP000199310">
    <property type="component" value="Unassembled WGS sequence"/>
</dbReference>
<dbReference type="Pfam" id="PF14322">
    <property type="entry name" value="SusD-like_3"/>
    <property type="match status" value="1"/>
</dbReference>
<evidence type="ECO:0000259" key="6">
    <source>
        <dbReference type="Pfam" id="PF07980"/>
    </source>
</evidence>
<dbReference type="InterPro" id="IPR012944">
    <property type="entry name" value="SusD_RagB_dom"/>
</dbReference>
<keyword evidence="3" id="KW-0732">Signal</keyword>
<protein>
    <submittedName>
        <fullName evidence="8">Starch-binding associating with outer membrane</fullName>
    </submittedName>
</protein>
<dbReference type="InterPro" id="IPR011990">
    <property type="entry name" value="TPR-like_helical_dom_sf"/>
</dbReference>
<keyword evidence="5" id="KW-0998">Cell outer membrane</keyword>
<evidence type="ECO:0000256" key="2">
    <source>
        <dbReference type="ARBA" id="ARBA00006275"/>
    </source>
</evidence>
<evidence type="ECO:0000313" key="8">
    <source>
        <dbReference type="EMBL" id="SEW39524.1"/>
    </source>
</evidence>
<keyword evidence="9" id="KW-1185">Reference proteome</keyword>
<gene>
    <name evidence="8" type="ORF">SAMN04488122_2757</name>
</gene>